<name>A0A5C6MVT2_9TELE</name>
<evidence type="ECO:0000313" key="2">
    <source>
        <dbReference type="EMBL" id="TWW58955.1"/>
    </source>
</evidence>
<evidence type="ECO:0000313" key="3">
    <source>
        <dbReference type="Proteomes" id="UP000324091"/>
    </source>
</evidence>
<feature type="region of interest" description="Disordered" evidence="1">
    <location>
        <begin position="45"/>
        <end position="105"/>
    </location>
</feature>
<organism evidence="2 3">
    <name type="scientific">Takifugu flavidus</name>
    <name type="common">sansaifugu</name>
    <dbReference type="NCBI Taxonomy" id="433684"/>
    <lineage>
        <taxon>Eukaryota</taxon>
        <taxon>Metazoa</taxon>
        <taxon>Chordata</taxon>
        <taxon>Craniata</taxon>
        <taxon>Vertebrata</taxon>
        <taxon>Euteleostomi</taxon>
        <taxon>Actinopterygii</taxon>
        <taxon>Neopterygii</taxon>
        <taxon>Teleostei</taxon>
        <taxon>Neoteleostei</taxon>
        <taxon>Acanthomorphata</taxon>
        <taxon>Eupercaria</taxon>
        <taxon>Tetraodontiformes</taxon>
        <taxon>Tetradontoidea</taxon>
        <taxon>Tetraodontidae</taxon>
        <taxon>Takifugu</taxon>
    </lineage>
</organism>
<comment type="caution">
    <text evidence="2">The sequence shown here is derived from an EMBL/GenBank/DDBJ whole genome shotgun (WGS) entry which is preliminary data.</text>
</comment>
<dbReference type="AlphaFoldDB" id="A0A5C6MVT2"/>
<gene>
    <name evidence="2" type="ORF">D4764_06G0004850</name>
</gene>
<reference evidence="2 3" key="1">
    <citation type="submission" date="2019-04" db="EMBL/GenBank/DDBJ databases">
        <title>Chromosome genome assembly for Takifugu flavidus.</title>
        <authorList>
            <person name="Xiao S."/>
        </authorList>
    </citation>
    <scope>NUCLEOTIDE SEQUENCE [LARGE SCALE GENOMIC DNA]</scope>
    <source>
        <strain evidence="2">HTHZ2018</strain>
        <tissue evidence="2">Muscle</tissue>
    </source>
</reference>
<dbReference type="Proteomes" id="UP000324091">
    <property type="component" value="Chromosome 6"/>
</dbReference>
<dbReference type="EMBL" id="RHFK02000019">
    <property type="protein sequence ID" value="TWW58955.1"/>
    <property type="molecule type" value="Genomic_DNA"/>
</dbReference>
<accession>A0A5C6MVT2</accession>
<sequence length="105" mass="11652">MVVADLNADQDTVVHRRVPKPDAVPLDCQELGTPVSPQHAAVLLDRRGLGSPAQHARLTKVPRDTEGRGSPPRLQGEQERPSRRHRTGAALQENWEHRSPTKLPH</sequence>
<proteinExistence type="predicted"/>
<protein>
    <submittedName>
        <fullName evidence="2">Uncharacterized protein</fullName>
    </submittedName>
</protein>
<evidence type="ECO:0000256" key="1">
    <source>
        <dbReference type="SAM" id="MobiDB-lite"/>
    </source>
</evidence>
<keyword evidence="3" id="KW-1185">Reference proteome</keyword>